<protein>
    <submittedName>
        <fullName evidence="3">Ribitol-5-phosphate xylosyltransferase 1</fullName>
    </submittedName>
</protein>
<organism evidence="3 4">
    <name type="scientific">Amphibalanus amphitrite</name>
    <name type="common">Striped barnacle</name>
    <name type="synonym">Balanus amphitrite</name>
    <dbReference type="NCBI Taxonomy" id="1232801"/>
    <lineage>
        <taxon>Eukaryota</taxon>
        <taxon>Metazoa</taxon>
        <taxon>Ecdysozoa</taxon>
        <taxon>Arthropoda</taxon>
        <taxon>Crustacea</taxon>
        <taxon>Multicrustacea</taxon>
        <taxon>Cirripedia</taxon>
        <taxon>Thoracica</taxon>
        <taxon>Thoracicalcarea</taxon>
        <taxon>Balanomorpha</taxon>
        <taxon>Balanoidea</taxon>
        <taxon>Balanidae</taxon>
        <taxon>Amphibalaninae</taxon>
        <taxon>Amphibalanus</taxon>
    </lineage>
</organism>
<dbReference type="GO" id="GO:0120053">
    <property type="term" value="F:ribitol beta-1,4-xylosyltransferase activity"/>
    <property type="evidence" value="ECO:0007669"/>
    <property type="project" value="InterPro"/>
</dbReference>
<dbReference type="PANTHER" id="PTHR15576:SF1">
    <property type="entry name" value="RIBITOL-5-PHOSPHATE XYLOSYLTRANSFERASE 1"/>
    <property type="match status" value="1"/>
</dbReference>
<evidence type="ECO:0000313" key="3">
    <source>
        <dbReference type="EMBL" id="KAF0293472.1"/>
    </source>
</evidence>
<dbReference type="InterPro" id="IPR057538">
    <property type="entry name" value="RXYLT1_C"/>
</dbReference>
<gene>
    <name evidence="3" type="primary">rxylt1_0</name>
    <name evidence="3" type="ORF">FJT64_008704</name>
</gene>
<dbReference type="AlphaFoldDB" id="A0A6A4VRY6"/>
<accession>A0A6A4VRY6</accession>
<comment type="caution">
    <text evidence="3">The sequence shown here is derived from an EMBL/GenBank/DDBJ whole genome shotgun (WGS) entry which is preliminary data.</text>
</comment>
<evidence type="ECO:0000259" key="2">
    <source>
        <dbReference type="Pfam" id="PF24786"/>
    </source>
</evidence>
<reference evidence="3 4" key="1">
    <citation type="submission" date="2019-07" db="EMBL/GenBank/DDBJ databases">
        <title>Draft genome assembly of a fouling barnacle, Amphibalanus amphitrite (Darwin, 1854): The first reference genome for Thecostraca.</title>
        <authorList>
            <person name="Kim W."/>
        </authorList>
    </citation>
    <scope>NUCLEOTIDE SEQUENCE [LARGE SCALE GENOMIC DNA]</scope>
    <source>
        <strain evidence="3">SNU_AA5</strain>
        <tissue evidence="3">Soma without cirri and trophi</tissue>
    </source>
</reference>
<dbReference type="EMBL" id="VIIS01001744">
    <property type="protein sequence ID" value="KAF0293472.1"/>
    <property type="molecule type" value="Genomic_DNA"/>
</dbReference>
<evidence type="ECO:0000259" key="1">
    <source>
        <dbReference type="Pfam" id="PF24785"/>
    </source>
</evidence>
<name>A0A6A4VRY6_AMPAM</name>
<dbReference type="PANTHER" id="PTHR15576">
    <property type="entry name" value="RIBITOL-5-PHOSPHATE XYLOSYLTRANSFERASE 1"/>
    <property type="match status" value="1"/>
</dbReference>
<dbReference type="GO" id="GO:0005794">
    <property type="term" value="C:Golgi apparatus"/>
    <property type="evidence" value="ECO:0007669"/>
    <property type="project" value="TreeGrafter"/>
</dbReference>
<keyword evidence="4" id="KW-1185">Reference proteome</keyword>
<dbReference type="Pfam" id="PF24785">
    <property type="entry name" value="RXYLT1_C"/>
    <property type="match status" value="1"/>
</dbReference>
<proteinExistence type="predicted"/>
<dbReference type="OrthoDB" id="8560686at2759"/>
<evidence type="ECO:0000313" key="4">
    <source>
        <dbReference type="Proteomes" id="UP000440578"/>
    </source>
</evidence>
<sequence length="415" mass="47332">MKVRISLSVLSVIFFVLYLLLTMLMASKYLVSEAKKDICGQSSPSSCTPDLGKQKAEEVLSTSVVQPSEAGYNPPEDESKHIEIWSKAAIGWYFWNSIFNARLQEKPGEPWSVGSRRFYKYTFTFRHGPGVVPNTVPADVRYLVLILNGRTDEKVRVARQWLDLLPRLVLLQHTAVVLHGSEFCNNTWIRPYLRAHGGRVDALFVVYDDPDVNGEDIFQWPLGVATYRGFPQGPYTIDFKSPRPHSCNFLGTVYANSSRETLLKSLLSVPDHSCLLKTRQQWTESETHQSASEYVDALLQSDLTLSPAGINPECYRQYEAAALGSVPVMVADEPPVGRCRPGPGLLRRHGAPFLWLRDWRHLPELLRREAALTARQRAARRRRLLAWYEDFKRRVRNEFINVIVRKFFHGEDGKA</sequence>
<dbReference type="InterPro" id="IPR055286">
    <property type="entry name" value="RXYLT1-like"/>
</dbReference>
<dbReference type="InterPro" id="IPR057539">
    <property type="entry name" value="RXYLT1_N"/>
</dbReference>
<feature type="domain" description="RXYLT1 C-terminal" evidence="1">
    <location>
        <begin position="227"/>
        <end position="408"/>
    </location>
</feature>
<keyword evidence="3" id="KW-0808">Transferase</keyword>
<dbReference type="Proteomes" id="UP000440578">
    <property type="component" value="Unassembled WGS sequence"/>
</dbReference>
<feature type="domain" description="RXYLT1 N-terminal" evidence="2">
    <location>
        <begin position="82"/>
        <end position="221"/>
    </location>
</feature>
<dbReference type="GO" id="GO:0035269">
    <property type="term" value="P:protein O-linked glycosylation via mannose"/>
    <property type="evidence" value="ECO:0007669"/>
    <property type="project" value="InterPro"/>
</dbReference>
<dbReference type="Pfam" id="PF24786">
    <property type="entry name" value="RXYLT1_N"/>
    <property type="match status" value="1"/>
</dbReference>